<feature type="transmembrane region" description="Helical" evidence="1">
    <location>
        <begin position="85"/>
        <end position="102"/>
    </location>
</feature>
<feature type="transmembrane region" description="Helical" evidence="1">
    <location>
        <begin position="259"/>
        <end position="280"/>
    </location>
</feature>
<feature type="transmembrane region" description="Helical" evidence="1">
    <location>
        <begin position="12"/>
        <end position="33"/>
    </location>
</feature>
<dbReference type="Proteomes" id="UP001219956">
    <property type="component" value="Unassembled WGS sequence"/>
</dbReference>
<keyword evidence="1" id="KW-1133">Transmembrane helix</keyword>
<feature type="domain" description="VanZ-like" evidence="2">
    <location>
        <begin position="16"/>
        <end position="131"/>
    </location>
</feature>
<proteinExistence type="predicted"/>
<keyword evidence="4" id="KW-1185">Reference proteome</keyword>
<evidence type="ECO:0000259" key="2">
    <source>
        <dbReference type="Pfam" id="PF04892"/>
    </source>
</evidence>
<gene>
    <name evidence="3" type="ORF">PQU95_18350</name>
</gene>
<evidence type="ECO:0000256" key="1">
    <source>
        <dbReference type="SAM" id="Phobius"/>
    </source>
</evidence>
<name>A0ABT5J4Q5_9NEIS</name>
<feature type="transmembrane region" description="Helical" evidence="1">
    <location>
        <begin position="53"/>
        <end position="78"/>
    </location>
</feature>
<accession>A0ABT5J4Q5</accession>
<feature type="transmembrane region" description="Helical" evidence="1">
    <location>
        <begin position="114"/>
        <end position="135"/>
    </location>
</feature>
<feature type="transmembrane region" description="Helical" evidence="1">
    <location>
        <begin position="327"/>
        <end position="354"/>
    </location>
</feature>
<feature type="transmembrane region" description="Helical" evidence="1">
    <location>
        <begin position="234"/>
        <end position="253"/>
    </location>
</feature>
<sequence length="364" mass="40979">MTAQTGRATHSHVALYAALVNAVVIFFLSLYPFTGWAYSGRPFFEFLSYPLPFYFRFFDNAANVLIYIPYGFSLALLLLPRWHSFLLAIFVASLTSIGVEFLQEFLPMRVASNLDVLCNLAGACLGATLAVSPLFRRQWHHLKQWRRRHFADHSAVDYGLLLLGLWFITQLNPAMPLFGVVAYPQGLPQPYVSPLDNPRLFLFLVEAGGAMANMLAACLFMTSLLQQKVDRFKSILLLLAGIWFCKMLAAGVLLKPFALFQWINPHLVTGLTAGFLLLWFFAGRSRLVQTITAILALLLAQFAATLWPLSEVQSDFLSLFRWPYGHLLNMSALLDFLSDLWPAAALVCLLLSCYQQLNPSQIKQ</sequence>
<protein>
    <submittedName>
        <fullName evidence="3">VanZ family protein</fullName>
    </submittedName>
</protein>
<comment type="caution">
    <text evidence="3">The sequence shown here is derived from an EMBL/GenBank/DDBJ whole genome shotgun (WGS) entry which is preliminary data.</text>
</comment>
<evidence type="ECO:0000313" key="4">
    <source>
        <dbReference type="Proteomes" id="UP001219956"/>
    </source>
</evidence>
<organism evidence="3 4">
    <name type="scientific">Vogesella aquatica</name>
    <dbReference type="NCBI Taxonomy" id="2984206"/>
    <lineage>
        <taxon>Bacteria</taxon>
        <taxon>Pseudomonadati</taxon>
        <taxon>Pseudomonadota</taxon>
        <taxon>Betaproteobacteria</taxon>
        <taxon>Neisseriales</taxon>
        <taxon>Chromobacteriaceae</taxon>
        <taxon>Vogesella</taxon>
    </lineage>
</organism>
<feature type="transmembrane region" description="Helical" evidence="1">
    <location>
        <begin position="156"/>
        <end position="180"/>
    </location>
</feature>
<feature type="transmembrane region" description="Helical" evidence="1">
    <location>
        <begin position="200"/>
        <end position="222"/>
    </location>
</feature>
<feature type="transmembrane region" description="Helical" evidence="1">
    <location>
        <begin position="287"/>
        <end position="307"/>
    </location>
</feature>
<evidence type="ECO:0000313" key="3">
    <source>
        <dbReference type="EMBL" id="MDC7719164.1"/>
    </source>
</evidence>
<reference evidence="3 4" key="1">
    <citation type="submission" date="2023-01" db="EMBL/GenBank/DDBJ databases">
        <title>Novel species of the genus Vogesella isolated from rivers.</title>
        <authorList>
            <person name="Lu H."/>
        </authorList>
    </citation>
    <scope>NUCLEOTIDE SEQUENCE [LARGE SCALE GENOMIC DNA]</scope>
    <source>
        <strain evidence="3 4">DC21W</strain>
    </source>
</reference>
<dbReference type="Pfam" id="PF04892">
    <property type="entry name" value="VanZ"/>
    <property type="match status" value="1"/>
</dbReference>
<keyword evidence="1" id="KW-0472">Membrane</keyword>
<dbReference type="RefSeq" id="WP_272753340.1">
    <property type="nucleotide sequence ID" value="NZ_JAQQLF010000035.1"/>
</dbReference>
<dbReference type="InterPro" id="IPR006976">
    <property type="entry name" value="VanZ-like"/>
</dbReference>
<dbReference type="EMBL" id="JAQQLF010000035">
    <property type="protein sequence ID" value="MDC7719164.1"/>
    <property type="molecule type" value="Genomic_DNA"/>
</dbReference>
<keyword evidence="1" id="KW-0812">Transmembrane</keyword>